<name>A0A2J7ZRF0_9CHLO</name>
<feature type="non-terminal residue" evidence="2">
    <location>
        <position position="1"/>
    </location>
</feature>
<evidence type="ECO:0000256" key="1">
    <source>
        <dbReference type="SAM" id="MobiDB-lite"/>
    </source>
</evidence>
<dbReference type="EMBL" id="PGGS01000588">
    <property type="protein sequence ID" value="PNH02842.1"/>
    <property type="molecule type" value="Genomic_DNA"/>
</dbReference>
<reference evidence="2 3" key="1">
    <citation type="journal article" date="2017" name="Mol. Biol. Evol.">
        <title>The 4-celled Tetrabaena socialis nuclear genome reveals the essential components for genetic control of cell number at the origin of multicellularity in the volvocine lineage.</title>
        <authorList>
            <person name="Featherston J."/>
            <person name="Arakaki Y."/>
            <person name="Hanschen E.R."/>
            <person name="Ferris P.J."/>
            <person name="Michod R.E."/>
            <person name="Olson B.J.S.C."/>
            <person name="Nozaki H."/>
            <person name="Durand P.M."/>
        </authorList>
    </citation>
    <scope>NUCLEOTIDE SEQUENCE [LARGE SCALE GENOMIC DNA]</scope>
    <source>
        <strain evidence="2 3">NIES-571</strain>
    </source>
</reference>
<evidence type="ECO:0000313" key="3">
    <source>
        <dbReference type="Proteomes" id="UP000236333"/>
    </source>
</evidence>
<keyword evidence="3" id="KW-1185">Reference proteome</keyword>
<dbReference type="AlphaFoldDB" id="A0A2J7ZRF0"/>
<feature type="non-terminal residue" evidence="2">
    <location>
        <position position="437"/>
    </location>
</feature>
<protein>
    <recommendedName>
        <fullName evidence="4">Glycosyltransferase family 92 protein</fullName>
    </recommendedName>
</protein>
<evidence type="ECO:0008006" key="4">
    <source>
        <dbReference type="Google" id="ProtNLM"/>
    </source>
</evidence>
<dbReference type="Proteomes" id="UP000236333">
    <property type="component" value="Unassembled WGS sequence"/>
</dbReference>
<organism evidence="2 3">
    <name type="scientific">Tetrabaena socialis</name>
    <dbReference type="NCBI Taxonomy" id="47790"/>
    <lineage>
        <taxon>Eukaryota</taxon>
        <taxon>Viridiplantae</taxon>
        <taxon>Chlorophyta</taxon>
        <taxon>core chlorophytes</taxon>
        <taxon>Chlorophyceae</taxon>
        <taxon>CS clade</taxon>
        <taxon>Chlamydomonadales</taxon>
        <taxon>Tetrabaenaceae</taxon>
        <taxon>Tetrabaena</taxon>
    </lineage>
</organism>
<dbReference type="OrthoDB" id="531635at2759"/>
<evidence type="ECO:0000313" key="2">
    <source>
        <dbReference type="EMBL" id="PNH02842.1"/>
    </source>
</evidence>
<comment type="caution">
    <text evidence="2">The sequence shown here is derived from an EMBL/GenBank/DDBJ whole genome shotgun (WGS) entry which is preliminary data.</text>
</comment>
<proteinExistence type="predicted"/>
<feature type="region of interest" description="Disordered" evidence="1">
    <location>
        <begin position="281"/>
        <end position="301"/>
    </location>
</feature>
<gene>
    <name evidence="2" type="ORF">TSOC_011142</name>
</gene>
<accession>A0A2J7ZRF0</accession>
<sequence length="437" mass="47321">HSGSHCNLGVKVARLHAVVPRLSDGRQNVAVLLTVWLRRDVVRVVVWVEDLSNLHLRRHVHMMMPVDPRVWQPQLLLETTAPGGGQVLHAKLETGPAQFGRVSNPDIRPLSLRFELPADTGSCFKLVEASYPEHKSPVCLQKGAEQEDLCSTLAPPGRHSNTTPALWAVIGPVRRIGPAPGWATDYEETAARLVHYLSYHFVYGMSGVLLYADQLARHFLSGHSGVRELLRAGKLRYCYDQALVASHALLGLSACGTNLMALITDLDEYLYSPQPGARWPTPAASCLQPSSPQPAGSGGPEPTTVHFLPRFNLHSASRTPEQLVRLWATSGGLMGHPLSQYDLIAANHMHVDIGKVLAVPAAGIVAFFVHEGVPLHGAARAADPGCLALLHVANCWRVRKGYNQSAEPLNNFSNWLLQGGGRSGALRTAKLGAVATV</sequence>